<dbReference type="InterPro" id="IPR038765">
    <property type="entry name" value="Papain-like_cys_pep_sf"/>
</dbReference>
<organism evidence="2">
    <name type="scientific">Euplotes crassus</name>
    <dbReference type="NCBI Taxonomy" id="5936"/>
    <lineage>
        <taxon>Eukaryota</taxon>
        <taxon>Sar</taxon>
        <taxon>Alveolata</taxon>
        <taxon>Ciliophora</taxon>
        <taxon>Intramacronucleata</taxon>
        <taxon>Spirotrichea</taxon>
        <taxon>Hypotrichia</taxon>
        <taxon>Euplotida</taxon>
        <taxon>Euplotidae</taxon>
        <taxon>Moneuplotes</taxon>
    </lineage>
</organism>
<evidence type="ECO:0000256" key="1">
    <source>
        <dbReference type="SAM" id="SignalP"/>
    </source>
</evidence>
<dbReference type="EMBL" id="HBIK01039773">
    <property type="protein sequence ID" value="CAE0393700.1"/>
    <property type="molecule type" value="Transcribed_RNA"/>
</dbReference>
<proteinExistence type="predicted"/>
<dbReference type="SUPFAM" id="SSF54001">
    <property type="entry name" value="Cysteine proteinases"/>
    <property type="match status" value="1"/>
</dbReference>
<dbReference type="PANTHER" id="PTHR31354">
    <property type="entry name" value="OS01G0793500 PROTEIN"/>
    <property type="match status" value="1"/>
</dbReference>
<reference evidence="2" key="1">
    <citation type="submission" date="2021-01" db="EMBL/GenBank/DDBJ databases">
        <authorList>
            <person name="Corre E."/>
            <person name="Pelletier E."/>
            <person name="Niang G."/>
            <person name="Scheremetjew M."/>
            <person name="Finn R."/>
            <person name="Kale V."/>
            <person name="Holt S."/>
            <person name="Cochrane G."/>
            <person name="Meng A."/>
            <person name="Brown T."/>
            <person name="Cohen L."/>
        </authorList>
    </citation>
    <scope>NUCLEOTIDE SEQUENCE</scope>
    <source>
        <strain evidence="2">CT5</strain>
    </source>
</reference>
<gene>
    <name evidence="2" type="ORF">ECRA1380_LOCUS18678</name>
</gene>
<dbReference type="AlphaFoldDB" id="A0A7S3P252"/>
<evidence type="ECO:0000313" key="2">
    <source>
        <dbReference type="EMBL" id="CAE0393700.1"/>
    </source>
</evidence>
<dbReference type="Gene3D" id="3.90.1720.10">
    <property type="entry name" value="endopeptidase domain like (from Nostoc punctiforme)"/>
    <property type="match status" value="1"/>
</dbReference>
<name>A0A7S3P252_EUPCR</name>
<sequence length="561" mass="64606">MRIGFALIFATLLAFSVLGKRDISSNKFGSLEVTQEFDDIVEKEVFFSDDSLYFDDEVRSDFLMDSIDQAKVHMNTNLKETIYKCKDKDWGSKEEFQFLPVFVGSLMTDETVVEYEGTCFEKMTFTMKHNSDNSVKVSIDARKKKSTFCKEALFLSTTMRHHVEYLFLERTHHLTLKNLDDDDIIDLNLTGLKMYLFCDGVMDSFISVFNTAKLFLGGLGDNPKLPIIGSHVPEYMEKANVHFIKEAIGWDMQKRDVTYVDLDESEIHDGDYFAITRLDGLDEIIMWGTGGRTGHSTVALWIDGELHVIESQDAWYWPKHKIQRNTYKQWVEWARNCDFNVAILPLRDDLRAKFNNTAALEFFETVEGMPYGYHNFLFSWIDTVDKNIPPTIPKEFLPVALEMYGEIMPKTIDTFFLQAMNFRLNTKGLNFREVVAEAALRNTTILELMAQPELDGWMYSDGYSYVCSCFVVAIWKAAGIFGDLEINAVEFTPKDVYQLNVFNTTAAISEKCKSADPTLPYCQILGKYRMELNGYSSVDMYSHMNENCESEYPDYIRNDGC</sequence>
<feature type="chain" id="PRO_5031354315" evidence="1">
    <location>
        <begin position="20"/>
        <end position="561"/>
    </location>
</feature>
<feature type="signal peptide" evidence="1">
    <location>
        <begin position="1"/>
        <end position="19"/>
    </location>
</feature>
<protein>
    <submittedName>
        <fullName evidence="2">Uncharacterized protein</fullName>
    </submittedName>
</protein>
<keyword evidence="1" id="KW-0732">Signal</keyword>
<dbReference type="PANTHER" id="PTHR31354:SF2">
    <property type="entry name" value="OS01G0793500 PROTEIN"/>
    <property type="match status" value="1"/>
</dbReference>
<accession>A0A7S3P252</accession>